<dbReference type="OrthoDB" id="3360544at2759"/>
<dbReference type="STRING" id="1353952.A0A165CDI6"/>
<name>A0A165CDI6_9BASI</name>
<feature type="domain" description="Fe-containing alcohol dehydrogenase-like C-terminal" evidence="3">
    <location>
        <begin position="215"/>
        <end position="412"/>
    </location>
</feature>
<dbReference type="InterPro" id="IPR001670">
    <property type="entry name" value="ADH_Fe/GldA"/>
</dbReference>
<dbReference type="Pfam" id="PF25137">
    <property type="entry name" value="ADH_Fe_C"/>
    <property type="match status" value="1"/>
</dbReference>
<dbReference type="InParanoid" id="A0A165CDI6"/>
<keyword evidence="1" id="KW-0560">Oxidoreductase</keyword>
<dbReference type="Proteomes" id="UP000076842">
    <property type="component" value="Unassembled WGS sequence"/>
</dbReference>
<dbReference type="EMBL" id="KV424156">
    <property type="protein sequence ID" value="KZT50624.1"/>
    <property type="molecule type" value="Genomic_DNA"/>
</dbReference>
<evidence type="ECO:0000256" key="1">
    <source>
        <dbReference type="ARBA" id="ARBA00023002"/>
    </source>
</evidence>
<evidence type="ECO:0000313" key="5">
    <source>
        <dbReference type="Proteomes" id="UP000076842"/>
    </source>
</evidence>
<dbReference type="GO" id="GO:0046872">
    <property type="term" value="F:metal ion binding"/>
    <property type="evidence" value="ECO:0007669"/>
    <property type="project" value="InterPro"/>
</dbReference>
<sequence>MPFEFGTEVYRKAFPDHRESPNRPTIRGYISYGLRFPAACAKHINDSSCANVYIIVSRTLANLTPCLEDLKAALGSKVVGVRIGMTSHTLWSECVEVTNECRELGVDLIVTLGGGSLTDAAKLIALALANDVKESEDLKKLPKALGANTTETKAPTVPIICIPTTLSGGEWTNHSGATEDATRRKYQFAPPLRGPSIVILDPELTTTTPDKIWLSTGVRAVDHCVETLCSLINNKKGDADATQGLKALISGLLKCKTDRNDLEARLSCQIGVMFALSGPCRQSKPGLGASHAIGHMMGPLGVGHGETSCIVLPAVCKFNASKGVNVERQEKILEMLWELPEIQDLGLDKAKTDLGDILDAFFRALGMPRTLKDVGIEGDTIEELAENTLHDEFAGTNPHPLKTKEDVMEILELVKG</sequence>
<dbReference type="GO" id="GO:0004022">
    <property type="term" value="F:alcohol dehydrogenase (NAD+) activity"/>
    <property type="evidence" value="ECO:0007669"/>
    <property type="project" value="TreeGrafter"/>
</dbReference>
<dbReference type="InterPro" id="IPR056798">
    <property type="entry name" value="ADH_Fe_C"/>
</dbReference>
<organism evidence="4 5">
    <name type="scientific">Calocera cornea HHB12733</name>
    <dbReference type="NCBI Taxonomy" id="1353952"/>
    <lineage>
        <taxon>Eukaryota</taxon>
        <taxon>Fungi</taxon>
        <taxon>Dikarya</taxon>
        <taxon>Basidiomycota</taxon>
        <taxon>Agaricomycotina</taxon>
        <taxon>Dacrymycetes</taxon>
        <taxon>Dacrymycetales</taxon>
        <taxon>Dacrymycetaceae</taxon>
        <taxon>Calocera</taxon>
    </lineage>
</organism>
<dbReference type="GO" id="GO:0005739">
    <property type="term" value="C:mitochondrion"/>
    <property type="evidence" value="ECO:0007669"/>
    <property type="project" value="TreeGrafter"/>
</dbReference>
<evidence type="ECO:0000259" key="2">
    <source>
        <dbReference type="Pfam" id="PF00465"/>
    </source>
</evidence>
<dbReference type="PANTHER" id="PTHR11496:SF107">
    <property type="entry name" value="ALCOHOL DEHYDROGENASE, PUTATIVE (AFU_ORTHOLOGUE AFUA_1G06800)-RELATED"/>
    <property type="match status" value="1"/>
</dbReference>
<accession>A0A165CDI6</accession>
<evidence type="ECO:0000259" key="3">
    <source>
        <dbReference type="Pfam" id="PF25137"/>
    </source>
</evidence>
<dbReference type="CDD" id="cd08192">
    <property type="entry name" value="MAR-like"/>
    <property type="match status" value="1"/>
</dbReference>
<dbReference type="InterPro" id="IPR039697">
    <property type="entry name" value="Alcohol_dehydrogenase_Fe"/>
</dbReference>
<dbReference type="SUPFAM" id="SSF56796">
    <property type="entry name" value="Dehydroquinate synthase-like"/>
    <property type="match status" value="1"/>
</dbReference>
<gene>
    <name evidence="4" type="ORF">CALCODRAFT_461484</name>
</gene>
<dbReference type="Pfam" id="PF00465">
    <property type="entry name" value="Fe-ADH"/>
    <property type="match status" value="1"/>
</dbReference>
<dbReference type="AlphaFoldDB" id="A0A165CDI6"/>
<keyword evidence="5" id="KW-1185">Reference proteome</keyword>
<evidence type="ECO:0000313" key="4">
    <source>
        <dbReference type="EMBL" id="KZT50624.1"/>
    </source>
</evidence>
<dbReference type="PANTHER" id="PTHR11496">
    <property type="entry name" value="ALCOHOL DEHYDROGENASE"/>
    <property type="match status" value="1"/>
</dbReference>
<dbReference type="Gene3D" id="3.40.50.1970">
    <property type="match status" value="1"/>
</dbReference>
<protein>
    <submittedName>
        <fullName evidence="4">Putative Fe-containing alcohol dehydrogenase</fullName>
    </submittedName>
</protein>
<proteinExistence type="predicted"/>
<feature type="domain" description="Alcohol dehydrogenase iron-type/glycerol dehydrogenase GldA" evidence="2">
    <location>
        <begin position="43"/>
        <end position="202"/>
    </location>
</feature>
<reference evidence="4 5" key="1">
    <citation type="journal article" date="2016" name="Mol. Biol. Evol.">
        <title>Comparative Genomics of Early-Diverging Mushroom-Forming Fungi Provides Insights into the Origins of Lignocellulose Decay Capabilities.</title>
        <authorList>
            <person name="Nagy L.G."/>
            <person name="Riley R."/>
            <person name="Tritt A."/>
            <person name="Adam C."/>
            <person name="Daum C."/>
            <person name="Floudas D."/>
            <person name="Sun H."/>
            <person name="Yadav J.S."/>
            <person name="Pangilinan J."/>
            <person name="Larsson K.H."/>
            <person name="Matsuura K."/>
            <person name="Barry K."/>
            <person name="Labutti K."/>
            <person name="Kuo R."/>
            <person name="Ohm R.A."/>
            <person name="Bhattacharya S.S."/>
            <person name="Shirouzu T."/>
            <person name="Yoshinaga Y."/>
            <person name="Martin F.M."/>
            <person name="Grigoriev I.V."/>
            <person name="Hibbett D.S."/>
        </authorList>
    </citation>
    <scope>NUCLEOTIDE SEQUENCE [LARGE SCALE GENOMIC DNA]</scope>
    <source>
        <strain evidence="4 5">HHB12733</strain>
    </source>
</reference>
<dbReference type="Gene3D" id="1.20.1090.10">
    <property type="entry name" value="Dehydroquinate synthase-like - alpha domain"/>
    <property type="match status" value="1"/>
</dbReference>